<keyword evidence="2 3" id="KW-0808">Transferase</keyword>
<dbReference type="Gene3D" id="3.40.47.10">
    <property type="match status" value="1"/>
</dbReference>
<reference evidence="6" key="1">
    <citation type="journal article" date="2019" name="Int. J. Syst. Evol. Microbiol.">
        <title>The Global Catalogue of Microorganisms (GCM) 10K type strain sequencing project: providing services to taxonomists for standard genome sequencing and annotation.</title>
        <authorList>
            <consortium name="The Broad Institute Genomics Platform"/>
            <consortium name="The Broad Institute Genome Sequencing Center for Infectious Disease"/>
            <person name="Wu L."/>
            <person name="Ma J."/>
        </authorList>
    </citation>
    <scope>NUCLEOTIDE SEQUENCE [LARGE SCALE GENOMIC DNA]</scope>
    <source>
        <strain evidence="6">CCUG 42722</strain>
    </source>
</reference>
<keyword evidence="6" id="KW-1185">Reference proteome</keyword>
<comment type="similarity">
    <text evidence="1 3">Belongs to the thiolase-like superfamily. Beta-ketoacyl-ACP synthases family.</text>
</comment>
<feature type="domain" description="Ketosynthase family 3 (KS3)" evidence="4">
    <location>
        <begin position="6"/>
        <end position="407"/>
    </location>
</feature>
<dbReference type="InterPro" id="IPR016039">
    <property type="entry name" value="Thiolase-like"/>
</dbReference>
<dbReference type="InterPro" id="IPR018201">
    <property type="entry name" value="Ketoacyl_synth_AS"/>
</dbReference>
<evidence type="ECO:0000313" key="5">
    <source>
        <dbReference type="EMBL" id="MFC4630763.1"/>
    </source>
</evidence>
<dbReference type="SMART" id="SM00825">
    <property type="entry name" value="PKS_KS"/>
    <property type="match status" value="1"/>
</dbReference>
<dbReference type="CDD" id="cd00834">
    <property type="entry name" value="KAS_I_II"/>
    <property type="match status" value="1"/>
</dbReference>
<dbReference type="PROSITE" id="PS00606">
    <property type="entry name" value="KS3_1"/>
    <property type="match status" value="1"/>
</dbReference>
<dbReference type="InterPro" id="IPR000794">
    <property type="entry name" value="Beta-ketoacyl_synthase"/>
</dbReference>
<proteinExistence type="inferred from homology"/>
<dbReference type="InterPro" id="IPR014030">
    <property type="entry name" value="Ketoacyl_synth_N"/>
</dbReference>
<evidence type="ECO:0000256" key="3">
    <source>
        <dbReference type="RuleBase" id="RU003694"/>
    </source>
</evidence>
<accession>A0ABV9HLI8</accession>
<evidence type="ECO:0000256" key="2">
    <source>
        <dbReference type="ARBA" id="ARBA00022679"/>
    </source>
</evidence>
<evidence type="ECO:0000259" key="4">
    <source>
        <dbReference type="PROSITE" id="PS52004"/>
    </source>
</evidence>
<dbReference type="InterPro" id="IPR020841">
    <property type="entry name" value="PKS_Beta-ketoAc_synthase_dom"/>
</dbReference>
<evidence type="ECO:0000256" key="1">
    <source>
        <dbReference type="ARBA" id="ARBA00008467"/>
    </source>
</evidence>
<dbReference type="PANTHER" id="PTHR11712">
    <property type="entry name" value="POLYKETIDE SYNTHASE-RELATED"/>
    <property type="match status" value="1"/>
</dbReference>
<organism evidence="5 6">
    <name type="scientific">Promicromonospora alba</name>
    <dbReference type="NCBI Taxonomy" id="1616110"/>
    <lineage>
        <taxon>Bacteria</taxon>
        <taxon>Bacillati</taxon>
        <taxon>Actinomycetota</taxon>
        <taxon>Actinomycetes</taxon>
        <taxon>Micrococcales</taxon>
        <taxon>Promicromonosporaceae</taxon>
        <taxon>Promicromonospora</taxon>
    </lineage>
</organism>
<dbReference type="Proteomes" id="UP001596011">
    <property type="component" value="Unassembled WGS sequence"/>
</dbReference>
<protein>
    <submittedName>
        <fullName evidence="5">Beta-ketoacyl-[acyl-carrier-protein] synthase family protein</fullName>
    </submittedName>
</protein>
<sequence>MRNRVLRKVAVTGIGVVAPGGVGVEAFWASLFQSAPPRTVRTIEEFEASEWMDHRTARRLDRVSHLAVAAAHEALTDAGLLADPAAAPSSTESQLLTDGIDQTRIAITLGTGIGGVDTLEAQMGVRAERGDRLVSPFTVPMTMPNAPAAALSLRYGIQGPAQTITTACASATDAIAMGARLIAEGRADVVLSGGADHSLTPTCVAGFRNMRALSPTGFSRPFDTARDGLAASETAGILVLEPLESALARGARIYMIVAGSGSTSDAHHLTAPSPEGAGALRCMTEAIDDAELVPSDVAHVNAHGTSTPAGDLAEARAIATLFGAHRPPVTSIKGVTGHSFGAAGAVEAVAVAMTYATATLPPTVGVTDPDPEMDIDIVTTGRAWEPGPVISNSFGFGGHNASVVFTPPPAAS</sequence>
<dbReference type="Pfam" id="PF00109">
    <property type="entry name" value="ketoacyl-synt"/>
    <property type="match status" value="1"/>
</dbReference>
<dbReference type="RefSeq" id="WP_377138949.1">
    <property type="nucleotide sequence ID" value="NZ_JBHSFI010000006.1"/>
</dbReference>
<dbReference type="SUPFAM" id="SSF53901">
    <property type="entry name" value="Thiolase-like"/>
    <property type="match status" value="2"/>
</dbReference>
<evidence type="ECO:0000313" key="6">
    <source>
        <dbReference type="Proteomes" id="UP001596011"/>
    </source>
</evidence>
<name>A0ABV9HLI8_9MICO</name>
<gene>
    <name evidence="5" type="ORF">ACFO6V_21130</name>
</gene>
<dbReference type="PANTHER" id="PTHR11712:SF336">
    <property type="entry name" value="3-OXOACYL-[ACYL-CARRIER-PROTEIN] SYNTHASE, MITOCHONDRIAL"/>
    <property type="match status" value="1"/>
</dbReference>
<dbReference type="InterPro" id="IPR014031">
    <property type="entry name" value="Ketoacyl_synth_C"/>
</dbReference>
<dbReference type="PROSITE" id="PS52004">
    <property type="entry name" value="KS3_2"/>
    <property type="match status" value="1"/>
</dbReference>
<dbReference type="EMBL" id="JBHSFI010000006">
    <property type="protein sequence ID" value="MFC4630763.1"/>
    <property type="molecule type" value="Genomic_DNA"/>
</dbReference>
<comment type="caution">
    <text evidence="5">The sequence shown here is derived from an EMBL/GenBank/DDBJ whole genome shotgun (WGS) entry which is preliminary data.</text>
</comment>
<dbReference type="Pfam" id="PF02801">
    <property type="entry name" value="Ketoacyl-synt_C"/>
    <property type="match status" value="1"/>
</dbReference>